<dbReference type="Pfam" id="PF02738">
    <property type="entry name" value="MoCoBD_1"/>
    <property type="match status" value="1"/>
</dbReference>
<proteinExistence type="predicted"/>
<dbReference type="Pfam" id="PF20256">
    <property type="entry name" value="MoCoBD_2"/>
    <property type="match status" value="1"/>
</dbReference>
<reference evidence="5" key="1">
    <citation type="submission" date="2016-09" db="EMBL/GenBank/DDBJ databases">
        <authorList>
            <person name="Greninger A.L."/>
            <person name="Jerome K.R."/>
            <person name="Mcnair B."/>
            <person name="Wallis C."/>
            <person name="Fang F."/>
        </authorList>
    </citation>
    <scope>NUCLEOTIDE SEQUENCE [LARGE SCALE GENOMIC DNA]</scope>
    <source>
        <strain evidence="5">M7</strain>
    </source>
</reference>
<dbReference type="SMART" id="SM01008">
    <property type="entry name" value="Ald_Xan_dh_C"/>
    <property type="match status" value="1"/>
</dbReference>
<dbReference type="Gene3D" id="3.90.1170.50">
    <property type="entry name" value="Aldehyde oxidase/xanthine dehydrogenase, a/b hammerhead"/>
    <property type="match status" value="1"/>
</dbReference>
<dbReference type="InterPro" id="IPR016208">
    <property type="entry name" value="Ald_Oxase/xanthine_DH-like"/>
</dbReference>
<evidence type="ECO:0000313" key="5">
    <source>
        <dbReference type="Proteomes" id="UP000094243"/>
    </source>
</evidence>
<dbReference type="GO" id="GO:0016491">
    <property type="term" value="F:oxidoreductase activity"/>
    <property type="evidence" value="ECO:0007669"/>
    <property type="project" value="UniProtKB-KW"/>
</dbReference>
<dbReference type="Gene3D" id="3.30.365.10">
    <property type="entry name" value="Aldehyde oxidase/xanthine dehydrogenase, molybdopterin binding domain"/>
    <property type="match status" value="4"/>
</dbReference>
<dbReference type="PANTHER" id="PTHR11908:SF132">
    <property type="entry name" value="ALDEHYDE OXIDASE 1-RELATED"/>
    <property type="match status" value="1"/>
</dbReference>
<dbReference type="GO" id="GO:0005506">
    <property type="term" value="F:iron ion binding"/>
    <property type="evidence" value="ECO:0007669"/>
    <property type="project" value="InterPro"/>
</dbReference>
<keyword evidence="1" id="KW-0500">Molybdenum</keyword>
<dbReference type="InterPro" id="IPR046867">
    <property type="entry name" value="AldOxase/xan_DH_MoCoBD2"/>
</dbReference>
<dbReference type="InterPro" id="IPR037165">
    <property type="entry name" value="AldOxase/xan_DH_Mopterin-bd_sf"/>
</dbReference>
<dbReference type="SUPFAM" id="SSF54665">
    <property type="entry name" value="CO dehydrogenase molybdoprotein N-domain-like"/>
    <property type="match status" value="1"/>
</dbReference>
<dbReference type="Proteomes" id="UP000094243">
    <property type="component" value="Unassembled WGS sequence"/>
</dbReference>
<dbReference type="PANTHER" id="PTHR11908">
    <property type="entry name" value="XANTHINE DEHYDROGENASE"/>
    <property type="match status" value="1"/>
</dbReference>
<protein>
    <submittedName>
        <fullName evidence="4">Aldehyde oxidase</fullName>
    </submittedName>
</protein>
<dbReference type="InterPro" id="IPR036856">
    <property type="entry name" value="Ald_Oxase/Xan_DH_a/b_sf"/>
</dbReference>
<keyword evidence="5" id="KW-1185">Reference proteome</keyword>
<sequence length="808" mass="87098">MTATEAWTGQRLKRKEDRRLLKGQGKFVDDVKRYGMGYLHFVRSPYAHARIVSVDVSQAEALPGVYGTLTGREAADLTDPYWQVAPGDASAITEYCLAVDKACWAGHPVAAVVAATREIACDAAELVEVEYEPLDPLMDARKATENDAPIVHEDAGTNVVLSALFDYGDVDAALRDADHVLRISELYFHRFSSTPLECSGSVAEFDAGTGEFTVTCNLHGPGPSITWISGALRVPAAKLHLITGDIGGGFGNKLTGYTYVTAACLLARKLGRPVKWTEWRTEQQTANAHGADRWFQDIEVAVAKDGTLLGFSAKAIDDVGAFPRYEPTGAVLWTQVTPGCYLWRNIRVDMRQVITNKTPSSANRGYSRMQHLWLTERIIDIVSHELGFDPVEIRKRNYIPATDFPYETPSGGIYDSGDYTQSLDIALELADYDRFRTQRGIRNNGKLLGIGIGSTLDSGTQNYAQVRLANPHIPVSGNNQVATIKLDLSGEVVLSLGSAPQGQGHETTAAQVAADILGVTPDDVVVHSGHDSRRNTHAGWSGTNASQFAVTGLGATKGAAEKLAAEIRLLAGAVLGAPAAEIVLAKGAALAPHGGSLTFFELASLVNVDNLDYPADLDVTLNCRYVYRPPFTLPDVERKFGNLTLTYASQVHLAVIEIDPDTGAIEILRYVAVDDCGVRVNPMIVEGQVHGALAHGLGAALTESYEYDEHGQLLTSNFYQYHVPTALDMPDLHTGEVVTPSPFGPVGAKGMGEGGGAGLHTISAAVQDALRAAGIRAVVYESFNDPQRVWSLIHEPEASQRRVIVESR</sequence>
<accession>A0A1E3RSY3</accession>
<keyword evidence="2" id="KW-0560">Oxidoreductase</keyword>
<evidence type="ECO:0000256" key="1">
    <source>
        <dbReference type="ARBA" id="ARBA00022505"/>
    </source>
</evidence>
<comment type="caution">
    <text evidence="4">The sequence shown here is derived from an EMBL/GenBank/DDBJ whole genome shotgun (WGS) entry which is preliminary data.</text>
</comment>
<dbReference type="Pfam" id="PF01315">
    <property type="entry name" value="Ald_Xan_dh_C"/>
    <property type="match status" value="1"/>
</dbReference>
<gene>
    <name evidence="4" type="ORF">BHQ17_14840</name>
</gene>
<evidence type="ECO:0000256" key="2">
    <source>
        <dbReference type="ARBA" id="ARBA00023002"/>
    </source>
</evidence>
<dbReference type="InterPro" id="IPR008274">
    <property type="entry name" value="AldOxase/xan_DH_MoCoBD1"/>
</dbReference>
<dbReference type="AlphaFoldDB" id="A0A1E3RSY3"/>
<name>A0A1E3RSY3_9MYCO</name>
<dbReference type="InterPro" id="IPR000674">
    <property type="entry name" value="Ald_Oxase/Xan_DH_a/b"/>
</dbReference>
<evidence type="ECO:0000313" key="4">
    <source>
        <dbReference type="EMBL" id="ODQ93015.1"/>
    </source>
</evidence>
<dbReference type="SUPFAM" id="SSF56003">
    <property type="entry name" value="Molybdenum cofactor-binding domain"/>
    <property type="match status" value="1"/>
</dbReference>
<dbReference type="EMBL" id="MIGZ01000082">
    <property type="protein sequence ID" value="ODQ93015.1"/>
    <property type="molecule type" value="Genomic_DNA"/>
</dbReference>
<organism evidence="4 5">
    <name type="scientific">Mycolicibacterium holsaticum</name>
    <dbReference type="NCBI Taxonomy" id="152142"/>
    <lineage>
        <taxon>Bacteria</taxon>
        <taxon>Bacillati</taxon>
        <taxon>Actinomycetota</taxon>
        <taxon>Actinomycetes</taxon>
        <taxon>Mycobacteriales</taxon>
        <taxon>Mycobacteriaceae</taxon>
        <taxon>Mycolicibacterium</taxon>
    </lineage>
</organism>
<evidence type="ECO:0000259" key="3">
    <source>
        <dbReference type="SMART" id="SM01008"/>
    </source>
</evidence>
<feature type="domain" description="Aldehyde oxidase/xanthine dehydrogenase a/b hammerhead" evidence="3">
    <location>
        <begin position="22"/>
        <end position="135"/>
    </location>
</feature>